<dbReference type="Proteomes" id="UP000823775">
    <property type="component" value="Unassembled WGS sequence"/>
</dbReference>
<reference evidence="1 2" key="1">
    <citation type="journal article" date="2021" name="BMC Genomics">
        <title>Datura genome reveals duplications of psychoactive alkaloid biosynthetic genes and high mutation rate following tissue culture.</title>
        <authorList>
            <person name="Rajewski A."/>
            <person name="Carter-House D."/>
            <person name="Stajich J."/>
            <person name="Litt A."/>
        </authorList>
    </citation>
    <scope>NUCLEOTIDE SEQUENCE [LARGE SCALE GENOMIC DNA]</scope>
    <source>
        <strain evidence="1">AR-01</strain>
    </source>
</reference>
<feature type="non-terminal residue" evidence="1">
    <location>
        <position position="77"/>
    </location>
</feature>
<evidence type="ECO:0000313" key="1">
    <source>
        <dbReference type="EMBL" id="MCD9558798.1"/>
    </source>
</evidence>
<dbReference type="EMBL" id="JACEIK010002061">
    <property type="protein sequence ID" value="MCD9558798.1"/>
    <property type="molecule type" value="Genomic_DNA"/>
</dbReference>
<gene>
    <name evidence="1" type="ORF">HAX54_016417</name>
</gene>
<keyword evidence="2" id="KW-1185">Reference proteome</keyword>
<organism evidence="1 2">
    <name type="scientific">Datura stramonium</name>
    <name type="common">Jimsonweed</name>
    <name type="synonym">Common thornapple</name>
    <dbReference type="NCBI Taxonomy" id="4076"/>
    <lineage>
        <taxon>Eukaryota</taxon>
        <taxon>Viridiplantae</taxon>
        <taxon>Streptophyta</taxon>
        <taxon>Embryophyta</taxon>
        <taxon>Tracheophyta</taxon>
        <taxon>Spermatophyta</taxon>
        <taxon>Magnoliopsida</taxon>
        <taxon>eudicotyledons</taxon>
        <taxon>Gunneridae</taxon>
        <taxon>Pentapetalae</taxon>
        <taxon>asterids</taxon>
        <taxon>lamiids</taxon>
        <taxon>Solanales</taxon>
        <taxon>Solanaceae</taxon>
        <taxon>Solanoideae</taxon>
        <taxon>Datureae</taxon>
        <taxon>Datura</taxon>
    </lineage>
</organism>
<evidence type="ECO:0000313" key="2">
    <source>
        <dbReference type="Proteomes" id="UP000823775"/>
    </source>
</evidence>
<feature type="non-terminal residue" evidence="1">
    <location>
        <position position="1"/>
    </location>
</feature>
<sequence length="77" mass="8691">PCHATIAEEFCLEWNLAEIPVKVHDGTMSRSPCSVFTSVTRWEDLAAHLEFKAEAPRYPPCHAEDNYPAPQVPVKVR</sequence>
<name>A0ABS8UKQ9_DATST</name>
<comment type="caution">
    <text evidence="1">The sequence shown here is derived from an EMBL/GenBank/DDBJ whole genome shotgun (WGS) entry which is preliminary data.</text>
</comment>
<protein>
    <submittedName>
        <fullName evidence="1">Uncharacterized protein</fullName>
    </submittedName>
</protein>
<accession>A0ABS8UKQ9</accession>
<proteinExistence type="predicted"/>